<evidence type="ECO:0000256" key="1">
    <source>
        <dbReference type="SAM" id="MobiDB-lite"/>
    </source>
</evidence>
<dbReference type="Proteomes" id="UP000251960">
    <property type="component" value="Chromosome 4"/>
</dbReference>
<protein>
    <submittedName>
        <fullName evidence="2">Uncharacterized protein</fullName>
    </submittedName>
</protein>
<feature type="compositionally biased region" description="Pro residues" evidence="1">
    <location>
        <begin position="31"/>
        <end position="46"/>
    </location>
</feature>
<accession>A0A3L6EZI2</accession>
<name>A0A3L6EZI2_MAIZE</name>
<feature type="region of interest" description="Disordered" evidence="1">
    <location>
        <begin position="1"/>
        <end position="47"/>
    </location>
</feature>
<dbReference type="EMBL" id="NCVQ01000005">
    <property type="protein sequence ID" value="PWZ26326.1"/>
    <property type="molecule type" value="Genomic_DNA"/>
</dbReference>
<proteinExistence type="predicted"/>
<sequence>MAPSRPAPTPWRSLLQSRSRDACGDGTLLRPPNPLASVPPPQPVPPAELIRFGHESN</sequence>
<comment type="caution">
    <text evidence="2">The sequence shown here is derived from an EMBL/GenBank/DDBJ whole genome shotgun (WGS) entry which is preliminary data.</text>
</comment>
<dbReference type="AlphaFoldDB" id="A0A3L6EZI2"/>
<gene>
    <name evidence="2" type="ORF">Zm00014a_027566</name>
</gene>
<evidence type="ECO:0000313" key="2">
    <source>
        <dbReference type="EMBL" id="PWZ26326.1"/>
    </source>
</evidence>
<reference evidence="2" key="1">
    <citation type="journal article" date="2018" name="Nat. Genet.">
        <title>Extensive intraspecific gene order and gene structural variations between Mo17 and other maize genomes.</title>
        <authorList>
            <person name="Sun S."/>
            <person name="Zhou Y."/>
            <person name="Chen J."/>
            <person name="Shi J."/>
            <person name="Zhao H."/>
            <person name="Zhao H."/>
            <person name="Song W."/>
            <person name="Zhang M."/>
            <person name="Cui Y."/>
            <person name="Dong X."/>
            <person name="Liu H."/>
            <person name="Ma X."/>
            <person name="Jiao Y."/>
            <person name="Wang B."/>
            <person name="Wei X."/>
            <person name="Stein J.C."/>
            <person name="Glaubitz J.C."/>
            <person name="Lu F."/>
            <person name="Yu G."/>
            <person name="Liang C."/>
            <person name="Fengler K."/>
            <person name="Li B."/>
            <person name="Rafalski A."/>
            <person name="Schnable P.S."/>
            <person name="Ware D.H."/>
            <person name="Buckler E.S."/>
            <person name="Lai J."/>
        </authorList>
    </citation>
    <scope>NUCLEOTIDE SEQUENCE [LARGE SCALE GENOMIC DNA]</scope>
    <source>
        <tissue evidence="2">Seedling</tissue>
    </source>
</reference>
<organism evidence="2">
    <name type="scientific">Zea mays</name>
    <name type="common">Maize</name>
    <dbReference type="NCBI Taxonomy" id="4577"/>
    <lineage>
        <taxon>Eukaryota</taxon>
        <taxon>Viridiplantae</taxon>
        <taxon>Streptophyta</taxon>
        <taxon>Embryophyta</taxon>
        <taxon>Tracheophyta</taxon>
        <taxon>Spermatophyta</taxon>
        <taxon>Magnoliopsida</taxon>
        <taxon>Liliopsida</taxon>
        <taxon>Poales</taxon>
        <taxon>Poaceae</taxon>
        <taxon>PACMAD clade</taxon>
        <taxon>Panicoideae</taxon>
        <taxon>Andropogonodae</taxon>
        <taxon>Andropogoneae</taxon>
        <taxon>Tripsacinae</taxon>
        <taxon>Zea</taxon>
    </lineage>
</organism>